<reference evidence="3 4" key="1">
    <citation type="submission" date="2011-05" db="EMBL/GenBank/DDBJ databases">
        <title>Whole genome sequence of Microlunatus phosphovorus NM-1.</title>
        <authorList>
            <person name="Hosoyama A."/>
            <person name="Sasaki K."/>
            <person name="Harada T."/>
            <person name="Igarashi R."/>
            <person name="Kawakoshi A."/>
            <person name="Sasagawa M."/>
            <person name="Fukada J."/>
            <person name="Nakamura S."/>
            <person name="Katano Y."/>
            <person name="Hanada S."/>
            <person name="Kamagata Y."/>
            <person name="Nakamura N."/>
            <person name="Yamazaki S."/>
            <person name="Fujita N."/>
        </authorList>
    </citation>
    <scope>NUCLEOTIDE SEQUENCE [LARGE SCALE GENOMIC DNA]</scope>
    <source>
        <strain evidence="4">ATCC 700054 / DSM 10555 / JCM 9379 / NBRC 101784 / NCIMB 13414 / VKM Ac-1990 / NM-1</strain>
    </source>
</reference>
<organism evidence="3 4">
    <name type="scientific">Microlunatus phosphovorus (strain ATCC 700054 / DSM 10555 / JCM 9379 / NBRC 101784 / NCIMB 13414 / VKM Ac-1990 / NM-1)</name>
    <dbReference type="NCBI Taxonomy" id="1032480"/>
    <lineage>
        <taxon>Bacteria</taxon>
        <taxon>Bacillati</taxon>
        <taxon>Actinomycetota</taxon>
        <taxon>Actinomycetes</taxon>
        <taxon>Propionibacteriales</taxon>
        <taxon>Propionibacteriaceae</taxon>
        <taxon>Microlunatus</taxon>
    </lineage>
</organism>
<dbReference type="HOGENOM" id="CLU_122355_2_0_11"/>
<dbReference type="Proteomes" id="UP000007947">
    <property type="component" value="Chromosome"/>
</dbReference>
<dbReference type="Pfam" id="PF09656">
    <property type="entry name" value="PGPGW"/>
    <property type="match status" value="1"/>
</dbReference>
<dbReference type="OrthoDB" id="3295542at2"/>
<feature type="transmembrane region" description="Helical" evidence="2">
    <location>
        <begin position="85"/>
        <end position="107"/>
    </location>
</feature>
<evidence type="ECO:0008006" key="5">
    <source>
        <dbReference type="Google" id="ProtNLM"/>
    </source>
</evidence>
<proteinExistence type="predicted"/>
<dbReference type="EMBL" id="AP012204">
    <property type="protein sequence ID" value="BAK35560.1"/>
    <property type="molecule type" value="Genomic_DNA"/>
</dbReference>
<evidence type="ECO:0000313" key="4">
    <source>
        <dbReference type="Proteomes" id="UP000007947"/>
    </source>
</evidence>
<feature type="transmembrane region" description="Helical" evidence="2">
    <location>
        <begin position="153"/>
        <end position="180"/>
    </location>
</feature>
<keyword evidence="2" id="KW-0812">Transmembrane</keyword>
<dbReference type="InterPro" id="IPR019099">
    <property type="entry name" value="Uncharacterised_PGPGW_TM"/>
</dbReference>
<name>F5XGS8_MICPN</name>
<feature type="region of interest" description="Disordered" evidence="1">
    <location>
        <begin position="1"/>
        <end position="58"/>
    </location>
</feature>
<dbReference type="eggNOG" id="ENOG5031YRJ">
    <property type="taxonomic scope" value="Bacteria"/>
</dbReference>
<dbReference type="STRING" id="1032480.MLP_25460"/>
<dbReference type="AlphaFoldDB" id="F5XGS8"/>
<protein>
    <recommendedName>
        <fullName evidence="5">TIGR02611 family protein</fullName>
    </recommendedName>
</protein>
<evidence type="ECO:0000256" key="2">
    <source>
        <dbReference type="SAM" id="Phobius"/>
    </source>
</evidence>
<keyword evidence="2" id="KW-1133">Transmembrane helix</keyword>
<evidence type="ECO:0000313" key="3">
    <source>
        <dbReference type="EMBL" id="BAK35560.1"/>
    </source>
</evidence>
<evidence type="ECO:0000256" key="1">
    <source>
        <dbReference type="SAM" id="MobiDB-lite"/>
    </source>
</evidence>
<dbReference type="KEGG" id="mph:MLP_25460"/>
<sequence>MSAGVEDSSAVAHDPAGATAAGTAEAGPAPTDREVPTVDTAATNGEKPGDGVKPGKHHHHVLIEPDEDRWAWRRRIRQNPARLRVYRIGVAIAGLLLICLGIITGPLPGPGGIPLVLLGLATWSSEFEWAYRLRLRFKAEIKKYGGWPTGKKVAFWVAFSAVCGSLGYAYLLALGIPFWMPEVGASLLEHLPGVQAR</sequence>
<gene>
    <name evidence="3" type="ordered locus">MLP_25460</name>
</gene>
<feature type="compositionally biased region" description="Low complexity" evidence="1">
    <location>
        <begin position="15"/>
        <end position="30"/>
    </location>
</feature>
<keyword evidence="4" id="KW-1185">Reference proteome</keyword>
<keyword evidence="2" id="KW-0472">Membrane</keyword>
<feature type="transmembrane region" description="Helical" evidence="2">
    <location>
        <begin position="113"/>
        <end position="132"/>
    </location>
</feature>
<dbReference type="RefSeq" id="WP_013863429.1">
    <property type="nucleotide sequence ID" value="NC_015635.1"/>
</dbReference>
<accession>F5XGS8</accession>